<dbReference type="OMA" id="WDLCERM"/>
<name>G0TRC4_TRYVY</name>
<gene>
    <name evidence="1" type="ORF">TVY486_0101360</name>
</gene>
<accession>G0TRC4</accession>
<organism evidence="1">
    <name type="scientific">Trypanosoma vivax (strain Y486)</name>
    <dbReference type="NCBI Taxonomy" id="1055687"/>
    <lineage>
        <taxon>Eukaryota</taxon>
        <taxon>Discoba</taxon>
        <taxon>Euglenozoa</taxon>
        <taxon>Kinetoplastea</taxon>
        <taxon>Metakinetoplastina</taxon>
        <taxon>Trypanosomatida</taxon>
        <taxon>Trypanosomatidae</taxon>
        <taxon>Trypanosoma</taxon>
        <taxon>Duttonella</taxon>
    </lineage>
</organism>
<evidence type="ECO:0000313" key="1">
    <source>
        <dbReference type="EMBL" id="CCC46488.1"/>
    </source>
</evidence>
<sequence>MEVGARYTLRRFGGSTPSVAYSRRFQGLTVSREVALARWNARSEDTAKVSGRHAGGKGMWFASAFASVIGATSSASTTPVTADVSWDVRERIDYYVQYSVPSNWLLVEQVSNNSVAIQCRPPLTKGCEEKPSVHGFSLNCFAYKQKVKEPDCAKLLNLFLERFNTSVSNSLDVLSIGTGRSSDEARNVADNNISEMIARRLNCAVAEVTFAPTADESVAHGLCRAFYNSNCRFHYVVVVAVPEDEYKVSSDLLTHALLGVVETRAEHGSVRP</sequence>
<dbReference type="AlphaFoldDB" id="G0TRC4"/>
<reference evidence="1" key="1">
    <citation type="journal article" date="2012" name="Proc. Natl. Acad. Sci. U.S.A.">
        <title>Antigenic diversity is generated by distinct evolutionary mechanisms in African trypanosome species.</title>
        <authorList>
            <person name="Jackson A.P."/>
            <person name="Berry A."/>
            <person name="Aslett M."/>
            <person name="Allison H.C."/>
            <person name="Burton P."/>
            <person name="Vavrova-Anderson J."/>
            <person name="Brown R."/>
            <person name="Browne H."/>
            <person name="Corton N."/>
            <person name="Hauser H."/>
            <person name="Gamble J."/>
            <person name="Gilderthorp R."/>
            <person name="Marcello L."/>
            <person name="McQuillan J."/>
            <person name="Otto T.D."/>
            <person name="Quail M.A."/>
            <person name="Sanders M.J."/>
            <person name="van Tonder A."/>
            <person name="Ginger M.L."/>
            <person name="Field M.C."/>
            <person name="Barry J.D."/>
            <person name="Hertz-Fowler C."/>
            <person name="Berriman M."/>
        </authorList>
    </citation>
    <scope>NUCLEOTIDE SEQUENCE</scope>
    <source>
        <strain evidence="1">Y486</strain>
    </source>
</reference>
<dbReference type="VEuPathDB" id="TriTrypDB:TvY486_0101360"/>
<dbReference type="EMBL" id="HE573017">
    <property type="protein sequence ID" value="CCC46488.1"/>
    <property type="molecule type" value="Genomic_DNA"/>
</dbReference>
<proteinExistence type="predicted"/>
<protein>
    <submittedName>
        <fullName evidence="1">Uncharacterized protein</fullName>
    </submittedName>
</protein>